<accession>A0A1G9R2J7</accession>
<reference evidence="2" key="1">
    <citation type="submission" date="2016-10" db="EMBL/GenBank/DDBJ databases">
        <authorList>
            <person name="Varghese N."/>
            <person name="Submissions S."/>
        </authorList>
    </citation>
    <scope>NUCLEOTIDE SEQUENCE [LARGE SCALE GENOMIC DNA]</scope>
    <source>
        <strain evidence="2">DSM 24536</strain>
    </source>
</reference>
<dbReference type="PROSITE" id="PS51257">
    <property type="entry name" value="PROKAR_LIPOPROTEIN"/>
    <property type="match status" value="1"/>
</dbReference>
<dbReference type="Proteomes" id="UP000199226">
    <property type="component" value="Unassembled WGS sequence"/>
</dbReference>
<name>A0A1G9R2J7_9SPHI</name>
<dbReference type="OrthoDB" id="1466062at2"/>
<dbReference type="InterPro" id="IPR025366">
    <property type="entry name" value="DUF4270"/>
</dbReference>
<dbReference type="EMBL" id="FNHH01000007">
    <property type="protein sequence ID" value="SDM17443.1"/>
    <property type="molecule type" value="Genomic_DNA"/>
</dbReference>
<organism evidence="1 2">
    <name type="scientific">Daejeonella rubra</name>
    <dbReference type="NCBI Taxonomy" id="990371"/>
    <lineage>
        <taxon>Bacteria</taxon>
        <taxon>Pseudomonadati</taxon>
        <taxon>Bacteroidota</taxon>
        <taxon>Sphingobacteriia</taxon>
        <taxon>Sphingobacteriales</taxon>
        <taxon>Sphingobacteriaceae</taxon>
        <taxon>Daejeonella</taxon>
    </lineage>
</organism>
<protein>
    <recommendedName>
        <fullName evidence="3">DUF4270 domain-containing protein</fullName>
    </recommendedName>
</protein>
<dbReference type="STRING" id="990371.SAMN05421813_10765"/>
<proteinExistence type="predicted"/>
<evidence type="ECO:0008006" key="3">
    <source>
        <dbReference type="Google" id="ProtNLM"/>
    </source>
</evidence>
<gene>
    <name evidence="1" type="ORF">SAMN05421813_10765</name>
</gene>
<keyword evidence="2" id="KW-1185">Reference proteome</keyword>
<dbReference type="AlphaFoldDB" id="A0A1G9R2J7"/>
<evidence type="ECO:0000313" key="2">
    <source>
        <dbReference type="Proteomes" id="UP000199226"/>
    </source>
</evidence>
<sequence>MRLLKKNVIQMKLYKLDLLTLLISLFILSGCQETESIGLNVDPATEIKGSFIDTITVNAATVTEDTIITNTLEQYPLGYLNDPIMGKTTANIAMSLTLDPPGLTFGTSPVLDSAVLVLYYGNEFHGDSTSQFQVEVHQLTDALSESTPYYNTKAVGYSSTILGSKSLRFNLKDSVRVYELVTGKADVQKTKPPHIRIQLDRNFVTTNFLNATSTVLSSDTELNKAIKGLYLTVNKAQTTGPGGIAFLNLTDSSRLEVYYKSQNGTLIDTTLHKFPIKNNSSPVIADFKHDYTGTNIQAQLNNPNTKFDYTYVQGLGGLRTRIRFPYIDKLKSLGNITINKAELIVSVVGGTDNFKPAQRLLLYQTDIANQRQFIPDFSTDPVVSMTDLDFGGFYDTTNKRYKFVITTYIQNILKGKLKQYDTFIAPVSLNYNRQSGPVSSGTTAKSAVIGSGKAGVSYKMKLNIIYSKIN</sequence>
<dbReference type="Pfam" id="PF14092">
    <property type="entry name" value="DUF4270"/>
    <property type="match status" value="1"/>
</dbReference>
<evidence type="ECO:0000313" key="1">
    <source>
        <dbReference type="EMBL" id="SDM17443.1"/>
    </source>
</evidence>